<evidence type="ECO:0000256" key="1">
    <source>
        <dbReference type="ARBA" id="ARBA00004969"/>
    </source>
</evidence>
<dbReference type="PROSITE" id="PS51599">
    <property type="entry name" value="SAM_PEMT_PEM2"/>
    <property type="match status" value="1"/>
</dbReference>
<evidence type="ECO:0000256" key="6">
    <source>
        <dbReference type="ARBA" id="ARBA00022691"/>
    </source>
</evidence>
<keyword evidence="5 17" id="KW-0808">Transferase</keyword>
<feature type="binding site" evidence="17">
    <location>
        <begin position="205"/>
        <end position="206"/>
    </location>
    <ligand>
        <name>S-adenosyl-L-methionine</name>
        <dbReference type="ChEBI" id="CHEBI:59789"/>
    </ligand>
</feature>
<name>A0AAD9L7B4_PAPLA</name>
<evidence type="ECO:0000313" key="21">
    <source>
        <dbReference type="Proteomes" id="UP001182556"/>
    </source>
</evidence>
<evidence type="ECO:0000256" key="11">
    <source>
        <dbReference type="ARBA" id="ARBA00023128"/>
    </source>
</evidence>
<feature type="topological domain" description="Lumenal" evidence="17">
    <location>
        <begin position="59"/>
        <end position="70"/>
    </location>
</feature>
<evidence type="ECO:0000256" key="3">
    <source>
        <dbReference type="ARBA" id="ARBA00022516"/>
    </source>
</evidence>
<dbReference type="GO" id="GO:0000773">
    <property type="term" value="F:phosphatidyl-N-methylethanolamine N-methyltransferase activity"/>
    <property type="evidence" value="ECO:0007669"/>
    <property type="project" value="UniProtKB-UniRule"/>
</dbReference>
<evidence type="ECO:0000256" key="10">
    <source>
        <dbReference type="ARBA" id="ARBA00023098"/>
    </source>
</evidence>
<comment type="pathway">
    <text evidence="1 17">Phospholipid metabolism; phosphatidylcholine biosynthesis.</text>
</comment>
<evidence type="ECO:0000313" key="20">
    <source>
        <dbReference type="EMBL" id="KAK1925297.1"/>
    </source>
</evidence>
<dbReference type="PANTHER" id="PTHR15458:SF5">
    <property type="entry name" value="PHOSPHATIDYLETHANOLAMINE N-METHYLTRANSFERASE"/>
    <property type="match status" value="1"/>
</dbReference>
<organism evidence="20 21">
    <name type="scientific">Papiliotrema laurentii</name>
    <name type="common">Cryptococcus laurentii</name>
    <dbReference type="NCBI Taxonomy" id="5418"/>
    <lineage>
        <taxon>Eukaryota</taxon>
        <taxon>Fungi</taxon>
        <taxon>Dikarya</taxon>
        <taxon>Basidiomycota</taxon>
        <taxon>Agaricomycotina</taxon>
        <taxon>Tremellomycetes</taxon>
        <taxon>Tremellales</taxon>
        <taxon>Rhynchogastremaceae</taxon>
        <taxon>Papiliotrema</taxon>
    </lineage>
</organism>
<evidence type="ECO:0000256" key="4">
    <source>
        <dbReference type="ARBA" id="ARBA00022603"/>
    </source>
</evidence>
<feature type="compositionally biased region" description="Low complexity" evidence="18">
    <location>
        <begin position="255"/>
        <end position="264"/>
    </location>
</feature>
<feature type="binding site" evidence="17">
    <location>
        <begin position="123"/>
        <end position="125"/>
    </location>
    <ligand>
        <name>S-adenosyl-L-methionine</name>
        <dbReference type="ChEBI" id="CHEBI:59789"/>
    </ligand>
</feature>
<keyword evidence="9 17" id="KW-1133">Transmembrane helix</keyword>
<keyword evidence="12 17" id="KW-0472">Membrane</keyword>
<evidence type="ECO:0000256" key="16">
    <source>
        <dbReference type="ARBA" id="ARBA00052459"/>
    </source>
</evidence>
<feature type="transmembrane region" description="Helical" evidence="19">
    <location>
        <begin position="40"/>
        <end position="57"/>
    </location>
</feature>
<evidence type="ECO:0000256" key="12">
    <source>
        <dbReference type="ARBA" id="ARBA00023136"/>
    </source>
</evidence>
<keyword evidence="6 17" id="KW-0949">S-adenosyl-L-methionine</keyword>
<comment type="similarity">
    <text evidence="17">Belongs to the class VI-like SAM-binding methyltransferase superfamily. PEMT/PEM2 methyltransferase family.</text>
</comment>
<feature type="topological domain" description="Lumenal" evidence="17">
    <location>
        <begin position="140"/>
        <end position="182"/>
    </location>
</feature>
<comment type="subcellular location">
    <subcellularLocation>
        <location evidence="17">Endoplasmic reticulum membrane</location>
        <topology evidence="17">Multi-pass membrane protein</topology>
    </subcellularLocation>
    <subcellularLocation>
        <location evidence="17">Mitochondrion membrane</location>
        <topology evidence="17">Multi-pass membrane protein</topology>
    </subcellularLocation>
</comment>
<dbReference type="GO" id="GO:0031966">
    <property type="term" value="C:mitochondrial membrane"/>
    <property type="evidence" value="ECO:0007669"/>
    <property type="project" value="UniProtKB-SubCell"/>
</dbReference>
<comment type="catalytic activity">
    <reaction evidence="16 17">
        <text>a 1,2-diacyl-sn-glycero-3-phospho-N-methylethanolamine + S-adenosyl-L-methionine = a 1,2-diacyl-sn-glycero-3-phospho-N,N-dimethylethanolamine + S-adenosyl-L-homocysteine + H(+)</text>
        <dbReference type="Rhea" id="RHEA:32735"/>
        <dbReference type="ChEBI" id="CHEBI:15378"/>
        <dbReference type="ChEBI" id="CHEBI:57856"/>
        <dbReference type="ChEBI" id="CHEBI:59789"/>
        <dbReference type="ChEBI" id="CHEBI:64572"/>
        <dbReference type="ChEBI" id="CHEBI:64573"/>
        <dbReference type="EC" id="2.1.1.71"/>
    </reaction>
</comment>
<comment type="pathway">
    <text evidence="2">Lipid metabolism.</text>
</comment>
<evidence type="ECO:0000256" key="7">
    <source>
        <dbReference type="ARBA" id="ARBA00022692"/>
    </source>
</evidence>
<dbReference type="Gene3D" id="1.20.120.1630">
    <property type="match status" value="1"/>
</dbReference>
<keyword evidence="11 17" id="KW-0496">Mitochondrion</keyword>
<dbReference type="GO" id="GO:0006656">
    <property type="term" value="P:phosphatidylcholine biosynthetic process"/>
    <property type="evidence" value="ECO:0007669"/>
    <property type="project" value="UniProtKB-UniRule"/>
</dbReference>
<dbReference type="InterPro" id="IPR024960">
    <property type="entry name" value="PEMT/MFAP"/>
</dbReference>
<dbReference type="EC" id="2.1.1.71" evidence="17"/>
<feature type="topological domain" description="Lumenal" evidence="17">
    <location>
        <begin position="1"/>
        <end position="37"/>
    </location>
</feature>
<sequence length="314" mass="33887">MSKFLPADNLPSWLPIHDFADPVYNYKTGAELLDTTKTSLWTFVAMTAFNPIFWNIVARNEYRNKTITKIVGSPKVGCYLLAVTIFSLSAFRDHLYLDAVKDQPAAAELDNPLVKLLAAVLFASGQIFVISSMWALGVTGTYLGDYFGILMSHRVTGFPFNVLNDPMYIGSFLTHVGTALWFQSPAGLALAGWVLVVYLVALRFEGPFTDMIYSAAHKKNTPAPSNPARSVPTTPSRKSGRIAAKSEGPSDGEPASYAAAAAEAPGKENVVVPAQTPRRSGRVSAVARGETGSASPMRMTRSKSKSRGLGSDDE</sequence>
<keyword evidence="21" id="KW-1185">Reference proteome</keyword>
<comment type="catalytic activity">
    <reaction evidence="15">
        <text>a 1,2-diacyl-sn-glycero-3-phospho-N,N-dimethylethanolamine + S-adenosyl-L-methionine = a 1,2-diacyl-sn-glycero-3-phosphocholine + S-adenosyl-L-homocysteine + H(+)</text>
        <dbReference type="Rhea" id="RHEA:32739"/>
        <dbReference type="ChEBI" id="CHEBI:15378"/>
        <dbReference type="ChEBI" id="CHEBI:57643"/>
        <dbReference type="ChEBI" id="CHEBI:57856"/>
        <dbReference type="ChEBI" id="CHEBI:59789"/>
        <dbReference type="ChEBI" id="CHEBI:64572"/>
        <dbReference type="EC" id="2.1.1.71"/>
    </reaction>
</comment>
<dbReference type="AlphaFoldDB" id="A0AAD9L7B4"/>
<evidence type="ECO:0000256" key="5">
    <source>
        <dbReference type="ARBA" id="ARBA00022679"/>
    </source>
</evidence>
<feature type="compositionally biased region" description="Polar residues" evidence="18">
    <location>
        <begin position="227"/>
        <end position="237"/>
    </location>
</feature>
<dbReference type="FunFam" id="1.20.120.1630:FF:000005">
    <property type="entry name" value="Phosphatidylethanolamine N-methyltransferase"/>
    <property type="match status" value="1"/>
</dbReference>
<feature type="intramembrane region" description="Helical" evidence="17">
    <location>
        <begin position="38"/>
        <end position="58"/>
    </location>
</feature>
<accession>A0AAD9L7B4</accession>
<keyword evidence="14 17" id="KW-1208">Phospholipid metabolism</keyword>
<feature type="topological domain" description="Cytoplasmic" evidence="17">
    <location>
        <begin position="204"/>
        <end position="314"/>
    </location>
</feature>
<evidence type="ECO:0000256" key="19">
    <source>
        <dbReference type="SAM" id="Phobius"/>
    </source>
</evidence>
<comment type="caution">
    <text evidence="20">The sequence shown here is derived from an EMBL/GenBank/DDBJ whole genome shotgun (WGS) entry which is preliminary data.</text>
</comment>
<evidence type="ECO:0000256" key="9">
    <source>
        <dbReference type="ARBA" id="ARBA00022989"/>
    </source>
</evidence>
<evidence type="ECO:0000256" key="8">
    <source>
        <dbReference type="ARBA" id="ARBA00022824"/>
    </source>
</evidence>
<dbReference type="GO" id="GO:0032259">
    <property type="term" value="P:methylation"/>
    <property type="evidence" value="ECO:0007669"/>
    <property type="project" value="UniProtKB-KW"/>
</dbReference>
<protein>
    <recommendedName>
        <fullName evidence="17">Phosphatidyl-N-methylethanolamine N-methyltransferase</fullName>
        <ecNumber evidence="17">2.1.1.71</ecNumber>
    </recommendedName>
    <alternativeName>
        <fullName evidence="17">Phospholipid methyltransferase</fullName>
        <shortName evidence="17">PLMT</shortName>
    </alternativeName>
</protein>
<feature type="topological domain" description="Cytoplasmic" evidence="17">
    <location>
        <begin position="92"/>
        <end position="118"/>
    </location>
</feature>
<reference evidence="20" key="1">
    <citation type="submission" date="2023-02" db="EMBL/GenBank/DDBJ databases">
        <title>Identification and recombinant expression of a fungal hydrolase from Papiliotrema laurentii that hydrolyzes apple cutin and clears colloidal polyester polyurethane.</title>
        <authorList>
            <consortium name="DOE Joint Genome Institute"/>
            <person name="Roman V.A."/>
            <person name="Bojanowski C."/>
            <person name="Crable B.R."/>
            <person name="Wagner D.N."/>
            <person name="Hung C.S."/>
            <person name="Nadeau L.J."/>
            <person name="Schratz L."/>
            <person name="Haridas S."/>
            <person name="Pangilinan J."/>
            <person name="Lipzen A."/>
            <person name="Na H."/>
            <person name="Yan M."/>
            <person name="Ng V."/>
            <person name="Grigoriev I.V."/>
            <person name="Spatafora J.W."/>
            <person name="Barlow D."/>
            <person name="Biffinger J."/>
            <person name="Kelley-Loughnane N."/>
            <person name="Varaljay V.A."/>
            <person name="Crookes-Goodson W.J."/>
        </authorList>
    </citation>
    <scope>NUCLEOTIDE SEQUENCE</scope>
    <source>
        <strain evidence="20">5307AH</strain>
    </source>
</reference>
<keyword evidence="13 17" id="KW-0594">Phospholipid biosynthesis</keyword>
<dbReference type="EMBL" id="JAODAN010000003">
    <property type="protein sequence ID" value="KAK1925297.1"/>
    <property type="molecule type" value="Genomic_DNA"/>
</dbReference>
<evidence type="ECO:0000256" key="15">
    <source>
        <dbReference type="ARBA" id="ARBA00051252"/>
    </source>
</evidence>
<proteinExistence type="inferred from homology"/>
<keyword evidence="7 17" id="KW-0812">Transmembrane</keyword>
<evidence type="ECO:0000256" key="13">
    <source>
        <dbReference type="ARBA" id="ARBA00023209"/>
    </source>
</evidence>
<dbReference type="InterPro" id="IPR007318">
    <property type="entry name" value="Phopholipid_MeTrfase"/>
</dbReference>
<feature type="transmembrane region" description="Helical" evidence="19">
    <location>
        <begin position="116"/>
        <end position="136"/>
    </location>
</feature>
<dbReference type="Proteomes" id="UP001182556">
    <property type="component" value="Unassembled WGS sequence"/>
</dbReference>
<dbReference type="PANTHER" id="PTHR15458">
    <property type="entry name" value="PHOSPHATIDYLETHANOLAMINE N-METHYLTRANSFERASE"/>
    <property type="match status" value="1"/>
</dbReference>
<keyword evidence="4 17" id="KW-0489">Methyltransferase</keyword>
<keyword evidence="8 17" id="KW-0256">Endoplasmic reticulum</keyword>
<feature type="transmembrane region" description="Helical" evidence="19">
    <location>
        <begin position="180"/>
        <end position="201"/>
    </location>
</feature>
<dbReference type="GO" id="GO:0005789">
    <property type="term" value="C:endoplasmic reticulum membrane"/>
    <property type="evidence" value="ECO:0007669"/>
    <property type="project" value="UniProtKB-SubCell"/>
</dbReference>
<dbReference type="HAMAP" id="MF_03216">
    <property type="entry name" value="PLMT"/>
    <property type="match status" value="1"/>
</dbReference>
<keyword evidence="3 17" id="KW-0444">Lipid biosynthesis</keyword>
<comment type="function">
    <text evidence="17">Catalyzes the second two steps of the methylation pathway of phosphatidylcholine biosynthesis, the SAM-dependent methylation of phosphatidylmonomethylethanolamine (PMME) to phosphatidyldimethylethanolamine (PDME) and of PDME to phosphatidylcholine (PC).</text>
</comment>
<evidence type="ECO:0000256" key="18">
    <source>
        <dbReference type="SAM" id="MobiDB-lite"/>
    </source>
</evidence>
<keyword evidence="10 17" id="KW-0443">Lipid metabolism</keyword>
<feature type="region of interest" description="Disordered" evidence="18">
    <location>
        <begin position="219"/>
        <end position="314"/>
    </location>
</feature>
<evidence type="ECO:0000256" key="14">
    <source>
        <dbReference type="ARBA" id="ARBA00023264"/>
    </source>
</evidence>
<dbReference type="Pfam" id="PF04191">
    <property type="entry name" value="PEMT"/>
    <property type="match status" value="1"/>
</dbReference>
<evidence type="ECO:0000256" key="2">
    <source>
        <dbReference type="ARBA" id="ARBA00005189"/>
    </source>
</evidence>
<gene>
    <name evidence="20" type="ORF">DB88DRAFT_483459</name>
</gene>
<evidence type="ECO:0000256" key="17">
    <source>
        <dbReference type="HAMAP-Rule" id="MF_03216"/>
    </source>
</evidence>